<dbReference type="SUPFAM" id="SSF48403">
    <property type="entry name" value="Ankyrin repeat"/>
    <property type="match status" value="1"/>
</dbReference>
<dbReference type="PROSITE" id="PS51257">
    <property type="entry name" value="PROKAR_LIPOPROTEIN"/>
    <property type="match status" value="1"/>
</dbReference>
<dbReference type="InterPro" id="IPR036770">
    <property type="entry name" value="Ankyrin_rpt-contain_sf"/>
</dbReference>
<evidence type="ECO:0000256" key="1">
    <source>
        <dbReference type="ARBA" id="ARBA00022737"/>
    </source>
</evidence>
<keyword evidence="2" id="KW-0040">ANK repeat</keyword>
<dbReference type="AlphaFoldDB" id="A0A381THV2"/>
<organism evidence="3">
    <name type="scientific">marine metagenome</name>
    <dbReference type="NCBI Taxonomy" id="408172"/>
    <lineage>
        <taxon>unclassified sequences</taxon>
        <taxon>metagenomes</taxon>
        <taxon>ecological metagenomes</taxon>
    </lineage>
</organism>
<proteinExistence type="predicted"/>
<dbReference type="SMART" id="SM00248">
    <property type="entry name" value="ANK"/>
    <property type="match status" value="2"/>
</dbReference>
<dbReference type="Gene3D" id="1.25.40.20">
    <property type="entry name" value="Ankyrin repeat-containing domain"/>
    <property type="match status" value="1"/>
</dbReference>
<reference evidence="3" key="1">
    <citation type="submission" date="2018-05" db="EMBL/GenBank/DDBJ databases">
        <authorList>
            <person name="Lanie J.A."/>
            <person name="Ng W.-L."/>
            <person name="Kazmierczak K.M."/>
            <person name="Andrzejewski T.M."/>
            <person name="Davidsen T.M."/>
            <person name="Wayne K.J."/>
            <person name="Tettelin H."/>
            <person name="Glass J.I."/>
            <person name="Rusch D."/>
            <person name="Podicherti R."/>
            <person name="Tsui H.-C.T."/>
            <person name="Winkler M.E."/>
        </authorList>
    </citation>
    <scope>NUCLEOTIDE SEQUENCE</scope>
</reference>
<dbReference type="PANTHER" id="PTHR24198">
    <property type="entry name" value="ANKYRIN REPEAT AND PROTEIN KINASE DOMAIN-CONTAINING PROTEIN"/>
    <property type="match status" value="1"/>
</dbReference>
<dbReference type="PROSITE" id="PS50088">
    <property type="entry name" value="ANK_REPEAT"/>
    <property type="match status" value="1"/>
</dbReference>
<evidence type="ECO:0000256" key="2">
    <source>
        <dbReference type="ARBA" id="ARBA00023043"/>
    </source>
</evidence>
<dbReference type="EMBL" id="UINC01004622">
    <property type="protein sequence ID" value="SVA15686.1"/>
    <property type="molecule type" value="Genomic_DNA"/>
</dbReference>
<accession>A0A381THV2</accession>
<dbReference type="Pfam" id="PF12796">
    <property type="entry name" value="Ank_2"/>
    <property type="match status" value="1"/>
</dbReference>
<protein>
    <submittedName>
        <fullName evidence="3">Uncharacterized protein</fullName>
    </submittedName>
</protein>
<dbReference type="PROSITE" id="PS50297">
    <property type="entry name" value="ANK_REP_REGION"/>
    <property type="match status" value="1"/>
</dbReference>
<gene>
    <name evidence="3" type="ORF">METZ01_LOCUS68540</name>
</gene>
<keyword evidence="1" id="KW-0677">Repeat</keyword>
<dbReference type="InterPro" id="IPR002110">
    <property type="entry name" value="Ankyrin_rpt"/>
</dbReference>
<dbReference type="PANTHER" id="PTHR24198:SF165">
    <property type="entry name" value="ANKYRIN REPEAT-CONTAINING PROTEIN-RELATED"/>
    <property type="match status" value="1"/>
</dbReference>
<name>A0A381THV2_9ZZZZ</name>
<evidence type="ECO:0000313" key="3">
    <source>
        <dbReference type="EMBL" id="SVA15686.1"/>
    </source>
</evidence>
<sequence>MKSLLQTSIAAVLFAGCATPEPTALPTPGTPIWAAAEAGNREVVLQHLVAGTDADTRDERYGASSLHWAAWCGHPDIVELIIAAKANVNAINFDGETPLDCATSFSQNEIAALLREHGAKTADELKTKATK</sequence>